<gene>
    <name evidence="1" type="ORF">CJ263_11775</name>
</gene>
<dbReference type="InterPro" id="IPR036909">
    <property type="entry name" value="Cyt_c-like_dom_sf"/>
</dbReference>
<dbReference type="Gene3D" id="1.10.760.10">
    <property type="entry name" value="Cytochrome c-like domain"/>
    <property type="match status" value="1"/>
</dbReference>
<evidence type="ECO:0000313" key="1">
    <source>
        <dbReference type="EMBL" id="ASV30842.1"/>
    </source>
</evidence>
<dbReference type="PROSITE" id="PS51007">
    <property type="entry name" value="CYTC"/>
    <property type="match status" value="2"/>
</dbReference>
<keyword evidence="2" id="KW-1185">Reference proteome</keyword>
<dbReference type="AlphaFoldDB" id="A0A223V6B4"/>
<reference evidence="1 2" key="1">
    <citation type="submission" date="2017-08" db="EMBL/GenBank/DDBJ databases">
        <title>The complete genome sequence of Maribacter sp. B1, isolated from deep-sea sediment.</title>
        <authorList>
            <person name="Wu Y.-H."/>
            <person name="Cheng H."/>
            <person name="Xu X.-W."/>
        </authorList>
    </citation>
    <scope>NUCLEOTIDE SEQUENCE [LARGE SCALE GENOMIC DNA]</scope>
    <source>
        <strain evidence="1 2">B1</strain>
    </source>
</reference>
<dbReference type="EMBL" id="CP022957">
    <property type="protein sequence ID" value="ASV30842.1"/>
    <property type="molecule type" value="Genomic_DNA"/>
</dbReference>
<dbReference type="InterPro" id="IPR051395">
    <property type="entry name" value="Cytochrome_c_Peroxidase/MauG"/>
</dbReference>
<organism evidence="1 2">
    <name type="scientific">Maribacter cobaltidurans</name>
    <dbReference type="NCBI Taxonomy" id="1178778"/>
    <lineage>
        <taxon>Bacteria</taxon>
        <taxon>Pseudomonadati</taxon>
        <taxon>Bacteroidota</taxon>
        <taxon>Flavobacteriia</taxon>
        <taxon>Flavobacteriales</taxon>
        <taxon>Flavobacteriaceae</taxon>
        <taxon>Maribacter</taxon>
    </lineage>
</organism>
<dbReference type="PROSITE" id="PS51257">
    <property type="entry name" value="PROKAR_LIPOPROTEIN"/>
    <property type="match status" value="1"/>
</dbReference>
<accession>A0A223V6B4</accession>
<dbReference type="PANTHER" id="PTHR30600:SF4">
    <property type="entry name" value="CYTOCHROME C DOMAIN-CONTAINING PROTEIN"/>
    <property type="match status" value="1"/>
</dbReference>
<dbReference type="OrthoDB" id="9805202at2"/>
<dbReference type="GO" id="GO:0004130">
    <property type="term" value="F:cytochrome-c peroxidase activity"/>
    <property type="evidence" value="ECO:0007669"/>
    <property type="project" value="TreeGrafter"/>
</dbReference>
<evidence type="ECO:0000313" key="2">
    <source>
        <dbReference type="Proteomes" id="UP000215244"/>
    </source>
</evidence>
<dbReference type="Proteomes" id="UP000215244">
    <property type="component" value="Chromosome"/>
</dbReference>
<protein>
    <submittedName>
        <fullName evidence="1">Thiol oxidoreductase</fullName>
    </submittedName>
</protein>
<dbReference type="RefSeq" id="WP_094997456.1">
    <property type="nucleotide sequence ID" value="NZ_BMJL01000007.1"/>
</dbReference>
<dbReference type="GO" id="GO:0009055">
    <property type="term" value="F:electron transfer activity"/>
    <property type="evidence" value="ECO:0007669"/>
    <property type="project" value="InterPro"/>
</dbReference>
<sequence length="399" mass="43213">MSKIIYFFIGLSLIALLGCENFGPEEPMEFELLDGPLDGLSVSEQQLFLAGDIAFNDDVFTVEKGLGPLFVGTSCASCHSGDGKGHPFNQLVRFGNNNLNLPSMLSLGDGRNQIQNKAIPGFEPETVPDGFPFSILVAPAVTGLGLLDAVPDADILALADPSDANQDGISGRPHYNIPPEFTKIRNNSVPQGNNYIFRFGKKAGSYDLLHQSVSAYNQDIGITSLYDPIDPFSGLEEDPEVSTQTLNDVVFYLKTLKAPVPRNQADPDIITGKELFQSIQCAACHTPTLTTGFSPIESLSFKEFHPYTDLLLHDMGPELDDGFTEGNVGTSEWRTPPLWGIGLSGNSQGGQMFLLHDGRASSIEEAIELHGGEADNSKAQYLSLTPKEKSQLIKFINSL</sequence>
<dbReference type="InterPro" id="IPR009056">
    <property type="entry name" value="Cyt_c-like_dom"/>
</dbReference>
<dbReference type="KEGG" id="marb:CJ263_11775"/>
<dbReference type="Pfam" id="PF06537">
    <property type="entry name" value="DHOR"/>
    <property type="match status" value="1"/>
</dbReference>
<dbReference type="PANTHER" id="PTHR30600">
    <property type="entry name" value="CYTOCHROME C PEROXIDASE-RELATED"/>
    <property type="match status" value="1"/>
</dbReference>
<name>A0A223V6B4_9FLAO</name>
<proteinExistence type="predicted"/>
<dbReference type="SUPFAM" id="SSF46626">
    <property type="entry name" value="Cytochrome c"/>
    <property type="match status" value="1"/>
</dbReference>
<dbReference type="InterPro" id="IPR010538">
    <property type="entry name" value="DHOR"/>
</dbReference>
<dbReference type="GO" id="GO:0020037">
    <property type="term" value="F:heme binding"/>
    <property type="evidence" value="ECO:0007669"/>
    <property type="project" value="InterPro"/>
</dbReference>